<keyword evidence="1" id="KW-1133">Transmembrane helix</keyword>
<dbReference type="InterPro" id="IPR006976">
    <property type="entry name" value="VanZ-like"/>
</dbReference>
<sequence>MMLLGRARLIALLALAVYTIVMLYFLYIGFGRSMSLGAGGFNLIPSTIPLSLPINGVTWYWFYNTANFLAFIPYGFIIPLLVKVRFPKIIGVFLLVITTLELIQWATGLGSFDAEDILTNGLGVTIGYVAQVIGRGKLPLRLVTFSRIIVISVALAVTTITIVHLFHVAYAKVTQVEPGEAFGLHERTPMTESFAWETGEAPFTIRGGEVDVTTNYVLVDSEQPDRVTYQLNRNYYSLTGFIGVPDDFPISEVEVEISLNDGEAGADLYLLSNMTPGPNSFEMPLREADTLTITVHRNDATSTILLWDFILTEKK</sequence>
<dbReference type="AlphaFoldDB" id="A0A859FCJ3"/>
<keyword evidence="1" id="KW-0472">Membrane</keyword>
<name>A0A859FCJ3_9BACI</name>
<keyword evidence="4" id="KW-1185">Reference proteome</keyword>
<dbReference type="EMBL" id="CP041372">
    <property type="protein sequence ID" value="QKS70482.1"/>
    <property type="molecule type" value="Genomic_DNA"/>
</dbReference>
<feature type="domain" description="VanZ-like" evidence="2">
    <location>
        <begin position="16"/>
        <end position="130"/>
    </location>
</feature>
<feature type="transmembrane region" description="Helical" evidence="1">
    <location>
        <begin position="9"/>
        <end position="30"/>
    </location>
</feature>
<evidence type="ECO:0000259" key="2">
    <source>
        <dbReference type="Pfam" id="PF04892"/>
    </source>
</evidence>
<keyword evidence="1" id="KW-0812">Transmembrane</keyword>
<gene>
    <name evidence="3" type="ORF">FLK61_27400</name>
</gene>
<dbReference type="RefSeq" id="WP_176008519.1">
    <property type="nucleotide sequence ID" value="NZ_CP041372.2"/>
</dbReference>
<evidence type="ECO:0000313" key="4">
    <source>
        <dbReference type="Proteomes" id="UP000318138"/>
    </source>
</evidence>
<dbReference type="Pfam" id="PF04892">
    <property type="entry name" value="VanZ"/>
    <property type="match status" value="1"/>
</dbReference>
<proteinExistence type="predicted"/>
<dbReference type="Proteomes" id="UP000318138">
    <property type="component" value="Chromosome"/>
</dbReference>
<organism evidence="3 4">
    <name type="scientific">Paenalkalicoccus suaedae</name>
    <dbReference type="NCBI Taxonomy" id="2592382"/>
    <lineage>
        <taxon>Bacteria</taxon>
        <taxon>Bacillati</taxon>
        <taxon>Bacillota</taxon>
        <taxon>Bacilli</taxon>
        <taxon>Bacillales</taxon>
        <taxon>Bacillaceae</taxon>
        <taxon>Paenalkalicoccus</taxon>
    </lineage>
</organism>
<feature type="transmembrane region" description="Helical" evidence="1">
    <location>
        <begin position="89"/>
        <end position="105"/>
    </location>
</feature>
<dbReference type="KEGG" id="psua:FLK61_27400"/>
<feature type="transmembrane region" description="Helical" evidence="1">
    <location>
        <begin position="148"/>
        <end position="170"/>
    </location>
</feature>
<evidence type="ECO:0000256" key="1">
    <source>
        <dbReference type="SAM" id="Phobius"/>
    </source>
</evidence>
<protein>
    <submittedName>
        <fullName evidence="3">VanZ family protein</fullName>
    </submittedName>
</protein>
<accession>A0A859FCJ3</accession>
<evidence type="ECO:0000313" key="3">
    <source>
        <dbReference type="EMBL" id="QKS70482.1"/>
    </source>
</evidence>
<reference evidence="4" key="1">
    <citation type="submission" date="2019-07" db="EMBL/GenBank/DDBJ databases">
        <title>Bacillus alkalisoli sp. nov. isolated from saline soil.</title>
        <authorList>
            <person name="Sun J.-Q."/>
            <person name="Xu L."/>
        </authorList>
    </citation>
    <scope>NUCLEOTIDE SEQUENCE [LARGE SCALE GENOMIC DNA]</scope>
    <source>
        <strain evidence="4">M4U3P1</strain>
    </source>
</reference>
<feature type="transmembrane region" description="Helical" evidence="1">
    <location>
        <begin position="60"/>
        <end position="82"/>
    </location>
</feature>